<dbReference type="GO" id="GO:0005886">
    <property type="term" value="C:plasma membrane"/>
    <property type="evidence" value="ECO:0007669"/>
    <property type="project" value="UniProtKB-SubCell"/>
</dbReference>
<evidence type="ECO:0000256" key="13">
    <source>
        <dbReference type="SAM" id="Phobius"/>
    </source>
</evidence>
<dbReference type="GO" id="GO:0033214">
    <property type="term" value="P:siderophore-iron import into cell"/>
    <property type="evidence" value="ECO:0007669"/>
    <property type="project" value="TreeGrafter"/>
</dbReference>
<dbReference type="PANTHER" id="PTHR30472">
    <property type="entry name" value="FERRIC ENTEROBACTIN TRANSPORT SYSTEM PERMEASE PROTEIN"/>
    <property type="match status" value="1"/>
</dbReference>
<evidence type="ECO:0000256" key="9">
    <source>
        <dbReference type="ARBA" id="ARBA00023136"/>
    </source>
</evidence>
<evidence type="ECO:0000313" key="15">
    <source>
        <dbReference type="Proteomes" id="UP001169242"/>
    </source>
</evidence>
<evidence type="ECO:0000256" key="10">
    <source>
        <dbReference type="ARBA" id="ARBA00025320"/>
    </source>
</evidence>
<feature type="transmembrane region" description="Helical" evidence="13">
    <location>
        <begin position="117"/>
        <end position="135"/>
    </location>
</feature>
<feature type="transmembrane region" description="Helical" evidence="13">
    <location>
        <begin position="144"/>
        <end position="167"/>
    </location>
</feature>
<name>A0AA42J083_9FIRM</name>
<evidence type="ECO:0000256" key="8">
    <source>
        <dbReference type="ARBA" id="ARBA00023004"/>
    </source>
</evidence>
<dbReference type="Proteomes" id="UP001169242">
    <property type="component" value="Unassembled WGS sequence"/>
</dbReference>
<feature type="transmembrane region" description="Helical" evidence="13">
    <location>
        <begin position="301"/>
        <end position="319"/>
    </location>
</feature>
<dbReference type="CDD" id="cd06550">
    <property type="entry name" value="TM_ABC_iron-siderophores_like"/>
    <property type="match status" value="1"/>
</dbReference>
<organism evidence="14 15">
    <name type="scientific">Holtiella tumoricola</name>
    <dbReference type="NCBI Taxonomy" id="3018743"/>
    <lineage>
        <taxon>Bacteria</taxon>
        <taxon>Bacillati</taxon>
        <taxon>Bacillota</taxon>
        <taxon>Clostridia</taxon>
        <taxon>Lachnospirales</taxon>
        <taxon>Cellulosilyticaceae</taxon>
        <taxon>Holtiella</taxon>
    </lineage>
</organism>
<evidence type="ECO:0000313" key="14">
    <source>
        <dbReference type="EMBL" id="MDA3731207.1"/>
    </source>
</evidence>
<keyword evidence="4" id="KW-0813">Transport</keyword>
<dbReference type="RefSeq" id="WP_271011627.1">
    <property type="nucleotide sequence ID" value="NZ_JAQIFT010000029.1"/>
</dbReference>
<dbReference type="FunFam" id="1.10.3470.10:FF:000001">
    <property type="entry name" value="Vitamin B12 ABC transporter permease BtuC"/>
    <property type="match status" value="1"/>
</dbReference>
<evidence type="ECO:0000256" key="6">
    <source>
        <dbReference type="ARBA" id="ARBA00022692"/>
    </source>
</evidence>
<evidence type="ECO:0000256" key="5">
    <source>
        <dbReference type="ARBA" id="ARBA00022475"/>
    </source>
</evidence>
<evidence type="ECO:0000256" key="1">
    <source>
        <dbReference type="ARBA" id="ARBA00004651"/>
    </source>
</evidence>
<dbReference type="Pfam" id="PF01032">
    <property type="entry name" value="FecCD"/>
    <property type="match status" value="1"/>
</dbReference>
<feature type="transmembrane region" description="Helical" evidence="13">
    <location>
        <begin position="187"/>
        <end position="206"/>
    </location>
</feature>
<keyword evidence="6 13" id="KW-0812">Transmembrane</keyword>
<proteinExistence type="inferred from homology"/>
<dbReference type="AlphaFoldDB" id="A0AA42J083"/>
<keyword evidence="15" id="KW-1185">Reference proteome</keyword>
<protein>
    <recommendedName>
        <fullName evidence="3">Probable heme-iron transport system permease protein IsdF</fullName>
    </recommendedName>
    <alternativeName>
        <fullName evidence="12">Iron-regulated surface determinant protein F</fullName>
    </alternativeName>
    <alternativeName>
        <fullName evidence="11">Staphylococcal iron-regulated protein G</fullName>
    </alternativeName>
</protein>
<dbReference type="PANTHER" id="PTHR30472:SF21">
    <property type="entry name" value="HEME-IRON TRANSPORT SYSTEM PERMEASE PROTEIN ISDF-RELATED"/>
    <property type="match status" value="1"/>
</dbReference>
<evidence type="ECO:0000256" key="12">
    <source>
        <dbReference type="ARBA" id="ARBA00031465"/>
    </source>
</evidence>
<comment type="similarity">
    <text evidence="2">Belongs to the binding-protein-dependent transport system permease family. FecCD subfamily.</text>
</comment>
<dbReference type="InterPro" id="IPR000522">
    <property type="entry name" value="ABC_transptr_permease_BtuC"/>
</dbReference>
<evidence type="ECO:0000256" key="2">
    <source>
        <dbReference type="ARBA" id="ARBA00007935"/>
    </source>
</evidence>
<dbReference type="EMBL" id="JAQIFT010000029">
    <property type="protein sequence ID" value="MDA3731207.1"/>
    <property type="molecule type" value="Genomic_DNA"/>
</dbReference>
<evidence type="ECO:0000256" key="3">
    <source>
        <dbReference type="ARBA" id="ARBA00018524"/>
    </source>
</evidence>
<keyword evidence="7 13" id="KW-1133">Transmembrane helix</keyword>
<dbReference type="Gene3D" id="1.10.3470.10">
    <property type="entry name" value="ABC transporter involved in vitamin B12 uptake, BtuC"/>
    <property type="match status" value="1"/>
</dbReference>
<dbReference type="SUPFAM" id="SSF81345">
    <property type="entry name" value="ABC transporter involved in vitamin B12 uptake, BtuC"/>
    <property type="match status" value="1"/>
</dbReference>
<evidence type="ECO:0000256" key="4">
    <source>
        <dbReference type="ARBA" id="ARBA00022448"/>
    </source>
</evidence>
<evidence type="ECO:0000256" key="11">
    <source>
        <dbReference type="ARBA" id="ARBA00031149"/>
    </source>
</evidence>
<feature type="transmembrane region" description="Helical" evidence="13">
    <location>
        <begin position="59"/>
        <end position="77"/>
    </location>
</feature>
<dbReference type="GO" id="GO:0022857">
    <property type="term" value="F:transmembrane transporter activity"/>
    <property type="evidence" value="ECO:0007669"/>
    <property type="project" value="InterPro"/>
</dbReference>
<evidence type="ECO:0000256" key="7">
    <source>
        <dbReference type="ARBA" id="ARBA00022989"/>
    </source>
</evidence>
<keyword evidence="5" id="KW-1003">Cell membrane</keyword>
<dbReference type="InterPro" id="IPR037294">
    <property type="entry name" value="ABC_BtuC-like"/>
</dbReference>
<keyword evidence="8" id="KW-0408">Iron</keyword>
<comment type="caution">
    <text evidence="14">The sequence shown here is derived from an EMBL/GenBank/DDBJ whole genome shotgun (WGS) entry which is preliminary data.</text>
</comment>
<feature type="transmembrane region" description="Helical" evidence="13">
    <location>
        <begin position="227"/>
        <end position="243"/>
    </location>
</feature>
<gene>
    <name evidence="14" type="ORF">PBV87_06865</name>
</gene>
<accession>A0AA42J083</accession>
<reference evidence="14" key="1">
    <citation type="journal article" date="2023" name="Int. J. Syst. Evol. Microbiol.">
        <title>&lt;i&gt;Holtiella tumoricola&lt;/i&gt; gen. nov. sp. nov., isolated from a human clinical sample.</title>
        <authorList>
            <person name="Allen-Vercoe E."/>
            <person name="Daigneault M.C."/>
            <person name="Vancuren S.J."/>
            <person name="Cochrane K."/>
            <person name="O'Neal L.L."/>
            <person name="Sankaranarayanan K."/>
            <person name="Lawson P.A."/>
        </authorList>
    </citation>
    <scope>NUCLEOTIDE SEQUENCE</scope>
    <source>
        <strain evidence="14">CC70A</strain>
    </source>
</reference>
<keyword evidence="9 13" id="KW-0472">Membrane</keyword>
<comment type="subcellular location">
    <subcellularLocation>
        <location evidence="1">Cell membrane</location>
        <topology evidence="1">Multi-pass membrane protein</topology>
    </subcellularLocation>
</comment>
<feature type="transmembrane region" description="Helical" evidence="13">
    <location>
        <begin position="89"/>
        <end position="111"/>
    </location>
</feature>
<sequence>MNKKYIKTKFIVTIIGALVLALLCMRVGSIDLSLKEIVVGLIHGGSSEIEIIKAVRLPRIFIALFTGGMLSVAGVLLQAVMRNPLADPGIIGISAGATCMNTLMLAIAPGLVVSSPIAGLLGGVLACALVYAFAWDNGFKPQRIILAGIAINALFGALGEVISYMTSSSIGGSLISQAQSLGKGWDSVRFIVLYGTIGLVLSFILYKKCNTLALGERNARSLGMQVNKDRIFICLVAVLLAIIPTVEVGVISFVGLVVPHLSRIIIGHNHKQLIPFSALLGGTLLLGADLLGRVLIYPFEIPISIMMSLIGAPFFLYMLRRRAS</sequence>
<comment type="function">
    <text evidence="10">Part of the binding-protein-dependent transport system for heme-iron. Responsible for the translocation of the substrate across the membrane.</text>
</comment>